<sequence length="143" mass="15100">MLPHLLPIAQIPGFPSSKAGTFGTRPLSGPHDRHRTPIAVPGLCRKAGARVGSVSGLALLPQSFTDPPFGKHTLASCILHPAPRTTTRRKHPVTSPRRPASSSVSHTRSATAPHLGPPPQHSRLFRAAGCYFAQQPGLAATPH</sequence>
<accession>A0AAN6Q5V5</accession>
<organism evidence="2 3">
    <name type="scientific">Parathielavia hyrcaniae</name>
    <dbReference type="NCBI Taxonomy" id="113614"/>
    <lineage>
        <taxon>Eukaryota</taxon>
        <taxon>Fungi</taxon>
        <taxon>Dikarya</taxon>
        <taxon>Ascomycota</taxon>
        <taxon>Pezizomycotina</taxon>
        <taxon>Sordariomycetes</taxon>
        <taxon>Sordariomycetidae</taxon>
        <taxon>Sordariales</taxon>
        <taxon>Chaetomiaceae</taxon>
        <taxon>Parathielavia</taxon>
    </lineage>
</organism>
<evidence type="ECO:0000313" key="2">
    <source>
        <dbReference type="EMBL" id="KAK4104108.1"/>
    </source>
</evidence>
<feature type="compositionally biased region" description="Polar residues" evidence="1">
    <location>
        <begin position="100"/>
        <end position="110"/>
    </location>
</feature>
<evidence type="ECO:0000256" key="1">
    <source>
        <dbReference type="SAM" id="MobiDB-lite"/>
    </source>
</evidence>
<name>A0AAN6Q5V5_9PEZI</name>
<feature type="region of interest" description="Disordered" evidence="1">
    <location>
        <begin position="80"/>
        <end position="120"/>
    </location>
</feature>
<dbReference type="Proteomes" id="UP001305647">
    <property type="component" value="Unassembled WGS sequence"/>
</dbReference>
<comment type="caution">
    <text evidence="2">The sequence shown here is derived from an EMBL/GenBank/DDBJ whole genome shotgun (WGS) entry which is preliminary data.</text>
</comment>
<gene>
    <name evidence="2" type="ORF">N658DRAFT_242928</name>
</gene>
<evidence type="ECO:0000313" key="3">
    <source>
        <dbReference type="Proteomes" id="UP001305647"/>
    </source>
</evidence>
<feature type="region of interest" description="Disordered" evidence="1">
    <location>
        <begin position="16"/>
        <end position="35"/>
    </location>
</feature>
<dbReference type="AlphaFoldDB" id="A0AAN6Q5V5"/>
<proteinExistence type="predicted"/>
<dbReference type="EMBL" id="MU863627">
    <property type="protein sequence ID" value="KAK4104108.1"/>
    <property type="molecule type" value="Genomic_DNA"/>
</dbReference>
<keyword evidence="3" id="KW-1185">Reference proteome</keyword>
<reference evidence="2" key="2">
    <citation type="submission" date="2023-05" db="EMBL/GenBank/DDBJ databases">
        <authorList>
            <consortium name="Lawrence Berkeley National Laboratory"/>
            <person name="Steindorff A."/>
            <person name="Hensen N."/>
            <person name="Bonometti L."/>
            <person name="Westerberg I."/>
            <person name="Brannstrom I.O."/>
            <person name="Guillou S."/>
            <person name="Cros-Aarteil S."/>
            <person name="Calhoun S."/>
            <person name="Haridas S."/>
            <person name="Kuo A."/>
            <person name="Mondo S."/>
            <person name="Pangilinan J."/>
            <person name="Riley R."/>
            <person name="Labutti K."/>
            <person name="Andreopoulos B."/>
            <person name="Lipzen A."/>
            <person name="Chen C."/>
            <person name="Yanf M."/>
            <person name="Daum C."/>
            <person name="Ng V."/>
            <person name="Clum A."/>
            <person name="Ohm R."/>
            <person name="Martin F."/>
            <person name="Silar P."/>
            <person name="Natvig D."/>
            <person name="Lalanne C."/>
            <person name="Gautier V."/>
            <person name="Ament-Velasquez S.L."/>
            <person name="Kruys A."/>
            <person name="Hutchinson M.I."/>
            <person name="Powell A.J."/>
            <person name="Barry K."/>
            <person name="Miller A.N."/>
            <person name="Grigoriev I.V."/>
            <person name="Debuchy R."/>
            <person name="Gladieux P."/>
            <person name="Thoren M.H."/>
            <person name="Johannesson H."/>
        </authorList>
    </citation>
    <scope>NUCLEOTIDE SEQUENCE</scope>
    <source>
        <strain evidence="2">CBS 757.83</strain>
    </source>
</reference>
<protein>
    <submittedName>
        <fullName evidence="2">Uncharacterized protein</fullName>
    </submittedName>
</protein>
<reference evidence="2" key="1">
    <citation type="journal article" date="2023" name="Mol. Phylogenet. Evol.">
        <title>Genome-scale phylogeny and comparative genomics of the fungal order Sordariales.</title>
        <authorList>
            <person name="Hensen N."/>
            <person name="Bonometti L."/>
            <person name="Westerberg I."/>
            <person name="Brannstrom I.O."/>
            <person name="Guillou S."/>
            <person name="Cros-Aarteil S."/>
            <person name="Calhoun S."/>
            <person name="Haridas S."/>
            <person name="Kuo A."/>
            <person name="Mondo S."/>
            <person name="Pangilinan J."/>
            <person name="Riley R."/>
            <person name="LaButti K."/>
            <person name="Andreopoulos B."/>
            <person name="Lipzen A."/>
            <person name="Chen C."/>
            <person name="Yan M."/>
            <person name="Daum C."/>
            <person name="Ng V."/>
            <person name="Clum A."/>
            <person name="Steindorff A."/>
            <person name="Ohm R.A."/>
            <person name="Martin F."/>
            <person name="Silar P."/>
            <person name="Natvig D.O."/>
            <person name="Lalanne C."/>
            <person name="Gautier V."/>
            <person name="Ament-Velasquez S.L."/>
            <person name="Kruys A."/>
            <person name="Hutchinson M.I."/>
            <person name="Powell A.J."/>
            <person name="Barry K."/>
            <person name="Miller A.N."/>
            <person name="Grigoriev I.V."/>
            <person name="Debuchy R."/>
            <person name="Gladieux P."/>
            <person name="Hiltunen Thoren M."/>
            <person name="Johannesson H."/>
        </authorList>
    </citation>
    <scope>NUCLEOTIDE SEQUENCE</scope>
    <source>
        <strain evidence="2">CBS 757.83</strain>
    </source>
</reference>